<protein>
    <submittedName>
        <fullName evidence="3">Uncharacterized protein</fullName>
    </submittedName>
</protein>
<dbReference type="PROSITE" id="PS51257">
    <property type="entry name" value="PROKAR_LIPOPROTEIN"/>
    <property type="match status" value="1"/>
</dbReference>
<organism evidence="3 4">
    <name type="scientific">Fulvivirga lutea</name>
    <dbReference type="NCBI Taxonomy" id="2810512"/>
    <lineage>
        <taxon>Bacteria</taxon>
        <taxon>Pseudomonadati</taxon>
        <taxon>Bacteroidota</taxon>
        <taxon>Cytophagia</taxon>
        <taxon>Cytophagales</taxon>
        <taxon>Fulvivirgaceae</taxon>
        <taxon>Fulvivirga</taxon>
    </lineage>
</organism>
<keyword evidence="2" id="KW-0732">Signal</keyword>
<name>A0A974WIU6_9BACT</name>
<dbReference type="AlphaFoldDB" id="A0A974WIU6"/>
<feature type="compositionally biased region" description="Basic residues" evidence="1">
    <location>
        <begin position="52"/>
        <end position="61"/>
    </location>
</feature>
<keyword evidence="4" id="KW-1185">Reference proteome</keyword>
<evidence type="ECO:0000256" key="2">
    <source>
        <dbReference type="SAM" id="SignalP"/>
    </source>
</evidence>
<feature type="chain" id="PRO_5036856542" evidence="2">
    <location>
        <begin position="25"/>
        <end position="129"/>
    </location>
</feature>
<dbReference type="KEGG" id="fuv:JR347_05615"/>
<dbReference type="RefSeq" id="WP_205723072.1">
    <property type="nucleotide sequence ID" value="NZ_CP070608.1"/>
</dbReference>
<gene>
    <name evidence="3" type="ORF">JR347_05615</name>
</gene>
<feature type="compositionally biased region" description="Basic residues" evidence="1">
    <location>
        <begin position="106"/>
        <end position="120"/>
    </location>
</feature>
<dbReference type="Proteomes" id="UP000662783">
    <property type="component" value="Chromosome"/>
</dbReference>
<feature type="signal peptide" evidence="2">
    <location>
        <begin position="1"/>
        <end position="24"/>
    </location>
</feature>
<evidence type="ECO:0000256" key="1">
    <source>
        <dbReference type="SAM" id="MobiDB-lite"/>
    </source>
</evidence>
<feature type="region of interest" description="Disordered" evidence="1">
    <location>
        <begin position="84"/>
        <end position="120"/>
    </location>
</feature>
<reference evidence="3" key="1">
    <citation type="submission" date="2021-02" db="EMBL/GenBank/DDBJ databases">
        <title>Fulvivirga sp. S481 isolated from sea water.</title>
        <authorList>
            <person name="Bae S.S."/>
            <person name="Baek K."/>
        </authorList>
    </citation>
    <scope>NUCLEOTIDE SEQUENCE</scope>
    <source>
        <strain evidence="3">S481</strain>
    </source>
</reference>
<dbReference type="EMBL" id="CP070608">
    <property type="protein sequence ID" value="QSE98558.1"/>
    <property type="molecule type" value="Genomic_DNA"/>
</dbReference>
<feature type="region of interest" description="Disordered" evidence="1">
    <location>
        <begin position="25"/>
        <end position="64"/>
    </location>
</feature>
<sequence>MNMLTRFLFIIFSFVLLSCTATLAQSKEPKNEKRDNSFAPMEEEQSAIQKKDMKKKGKKSYRAMFNKKMDKKIREYEARMEANAMEDKKQRRLMKKPQYSDPMYFGHKKKPKKRPPGKRKFCKECHIWH</sequence>
<evidence type="ECO:0000313" key="3">
    <source>
        <dbReference type="EMBL" id="QSE98558.1"/>
    </source>
</evidence>
<proteinExistence type="predicted"/>
<evidence type="ECO:0000313" key="4">
    <source>
        <dbReference type="Proteomes" id="UP000662783"/>
    </source>
</evidence>
<accession>A0A974WIU6</accession>
<feature type="compositionally biased region" description="Basic and acidic residues" evidence="1">
    <location>
        <begin position="27"/>
        <end position="36"/>
    </location>
</feature>